<keyword evidence="1" id="KW-0732">Signal</keyword>
<evidence type="ECO:0000313" key="3">
    <source>
        <dbReference type="Proteomes" id="UP001253545"/>
    </source>
</evidence>
<reference evidence="2 3" key="1">
    <citation type="submission" date="2023-09" db="EMBL/GenBank/DDBJ databases">
        <authorList>
            <person name="Rey-Velasco X."/>
        </authorList>
    </citation>
    <scope>NUCLEOTIDE SEQUENCE [LARGE SCALE GENOMIC DNA]</scope>
    <source>
        <strain evidence="2 3">P117</strain>
    </source>
</reference>
<protein>
    <submittedName>
        <fullName evidence="2">Uncharacterized protein</fullName>
    </submittedName>
</protein>
<evidence type="ECO:0000313" key="2">
    <source>
        <dbReference type="EMBL" id="MDT0595439.1"/>
    </source>
</evidence>
<feature type="chain" id="PRO_5047454880" evidence="1">
    <location>
        <begin position="29"/>
        <end position="161"/>
    </location>
</feature>
<feature type="signal peptide" evidence="1">
    <location>
        <begin position="1"/>
        <end position="28"/>
    </location>
</feature>
<name>A0ABU2ZS27_9ALTE</name>
<sequence>MLKINLIKQTYKPFVFVAALIFSSFASAQSLINDMQSCQALIEFVEQRLSSPPASYDKTKVTNILEGLGAYNTHIQETIVTPGLLQFNQGDKAKAQNMQQQVDAYKKTLIANFAKRFPENRMYTDYAVSLNNCTKKAVPEGEALEQLKVALNTMVALARSH</sequence>
<keyword evidence="3" id="KW-1185">Reference proteome</keyword>
<comment type="caution">
    <text evidence="2">The sequence shown here is derived from an EMBL/GenBank/DDBJ whole genome shotgun (WGS) entry which is preliminary data.</text>
</comment>
<evidence type="ECO:0000256" key="1">
    <source>
        <dbReference type="SAM" id="SignalP"/>
    </source>
</evidence>
<dbReference type="RefSeq" id="WP_311368955.1">
    <property type="nucleotide sequence ID" value="NZ_JAVRHX010000003.1"/>
</dbReference>
<dbReference type="EMBL" id="JAVRHX010000003">
    <property type="protein sequence ID" value="MDT0595439.1"/>
    <property type="molecule type" value="Genomic_DNA"/>
</dbReference>
<organism evidence="2 3">
    <name type="scientific">Glaciecola petra</name>
    <dbReference type="NCBI Taxonomy" id="3075602"/>
    <lineage>
        <taxon>Bacteria</taxon>
        <taxon>Pseudomonadati</taxon>
        <taxon>Pseudomonadota</taxon>
        <taxon>Gammaproteobacteria</taxon>
        <taxon>Alteromonadales</taxon>
        <taxon>Alteromonadaceae</taxon>
        <taxon>Glaciecola</taxon>
    </lineage>
</organism>
<proteinExistence type="predicted"/>
<dbReference type="Proteomes" id="UP001253545">
    <property type="component" value="Unassembled WGS sequence"/>
</dbReference>
<accession>A0ABU2ZS27</accession>
<gene>
    <name evidence="2" type="ORF">RM552_11330</name>
</gene>